<comment type="caution">
    <text evidence="1">The sequence shown here is derived from an EMBL/GenBank/DDBJ whole genome shotgun (WGS) entry which is preliminary data.</text>
</comment>
<gene>
    <name evidence="1" type="ORF">CVT26_007244</name>
</gene>
<evidence type="ECO:0000313" key="2">
    <source>
        <dbReference type="Proteomes" id="UP000284706"/>
    </source>
</evidence>
<keyword evidence="2" id="KW-1185">Reference proteome</keyword>
<sequence length="474" mass="53230">MTSPRTRPSFIRSFLGRKSSPHLSSSYVDTAGAEQVANSRRNTFPPDAAIETGLPLDIWYIIAHDHLVNSPDTIAALCLTCRHLNHVLGFLKYRQVSIRLTVCTPYKEGSAKSPAEIFAEKLQKHQGIIDHLELLRIRQGEDGELHALHASPNKEQMALCDILSQQYPILKGFVLSVKCATTFPSIVLKAVRSCFCRPSLSTISFLDFIPVELINELGRHNHTLNLVGRLPSPMTVQNSTDIRGQYAPRTLRIAHEHTARSLFFINQQPMLSLERLSSLALKASAGYLPIDITNSSGFCSSTLMDFMILFTGWDVARDPVTLFLGQYAALKTLSLDFTTFTAGQRTIRQGLQWVMDALSTFIDIEPPPRLESLSYNLTIGSLHLESNWNVHIKSISWCSFQTLFSPDWISLRWPALRYIFVNIKGIHGTDHSNCLLIKQVLHSKMIELVQTGHLTLSVLNSSMDAEFDDWLSIQ</sequence>
<dbReference type="InParanoid" id="A0A409VMG0"/>
<protein>
    <submittedName>
        <fullName evidence="1">Uncharacterized protein</fullName>
    </submittedName>
</protein>
<dbReference type="AlphaFoldDB" id="A0A409VMG0"/>
<accession>A0A409VMG0</accession>
<proteinExistence type="predicted"/>
<dbReference type="EMBL" id="NHYE01005612">
    <property type="protein sequence ID" value="PPQ67450.1"/>
    <property type="molecule type" value="Genomic_DNA"/>
</dbReference>
<reference evidence="1 2" key="1">
    <citation type="journal article" date="2018" name="Evol. Lett.">
        <title>Horizontal gene cluster transfer increased hallucinogenic mushroom diversity.</title>
        <authorList>
            <person name="Reynolds H.T."/>
            <person name="Vijayakumar V."/>
            <person name="Gluck-Thaler E."/>
            <person name="Korotkin H.B."/>
            <person name="Matheny P.B."/>
            <person name="Slot J.C."/>
        </authorList>
    </citation>
    <scope>NUCLEOTIDE SEQUENCE [LARGE SCALE GENOMIC DNA]</scope>
    <source>
        <strain evidence="1 2">SRW20</strain>
    </source>
</reference>
<name>A0A409VMG0_9AGAR</name>
<evidence type="ECO:0000313" key="1">
    <source>
        <dbReference type="EMBL" id="PPQ67450.1"/>
    </source>
</evidence>
<dbReference type="Proteomes" id="UP000284706">
    <property type="component" value="Unassembled WGS sequence"/>
</dbReference>
<organism evidence="1 2">
    <name type="scientific">Gymnopilus dilepis</name>
    <dbReference type="NCBI Taxonomy" id="231916"/>
    <lineage>
        <taxon>Eukaryota</taxon>
        <taxon>Fungi</taxon>
        <taxon>Dikarya</taxon>
        <taxon>Basidiomycota</taxon>
        <taxon>Agaricomycotina</taxon>
        <taxon>Agaricomycetes</taxon>
        <taxon>Agaricomycetidae</taxon>
        <taxon>Agaricales</taxon>
        <taxon>Agaricineae</taxon>
        <taxon>Hymenogastraceae</taxon>
        <taxon>Gymnopilus</taxon>
    </lineage>
</organism>